<dbReference type="InterPro" id="IPR050667">
    <property type="entry name" value="PPR-containing_protein"/>
</dbReference>
<protein>
    <submittedName>
        <fullName evidence="5 6">Pentatricopeptide repeat-containing protein At1g61870, mitochondrial-like</fullName>
    </submittedName>
</protein>
<accession>A0A8B8ZU08</accession>
<evidence type="ECO:0000313" key="5">
    <source>
        <dbReference type="RefSeq" id="XP_038974869.1"/>
    </source>
</evidence>
<feature type="repeat" description="PPR" evidence="3">
    <location>
        <begin position="235"/>
        <end position="269"/>
    </location>
</feature>
<dbReference type="RefSeq" id="XP_038974869.1">
    <property type="nucleotide sequence ID" value="XM_039118941.1"/>
</dbReference>
<evidence type="ECO:0000313" key="6">
    <source>
        <dbReference type="RefSeq" id="XP_038974870.1"/>
    </source>
</evidence>
<reference evidence="5 6" key="1">
    <citation type="submission" date="2025-04" db="UniProtKB">
        <authorList>
            <consortium name="RefSeq"/>
        </authorList>
    </citation>
    <scope>IDENTIFICATION</scope>
    <source>
        <tissue evidence="5 6">Young leaves</tissue>
    </source>
</reference>
<evidence type="ECO:0000313" key="4">
    <source>
        <dbReference type="Proteomes" id="UP000228380"/>
    </source>
</evidence>
<name>A0A8B8ZU08_PHODC</name>
<keyword evidence="4" id="KW-1185">Reference proteome</keyword>
<gene>
    <name evidence="5 6" type="primary">LOC113463634</name>
</gene>
<comment type="similarity">
    <text evidence="1">Belongs to the PPR family. P subfamily.</text>
</comment>
<dbReference type="Pfam" id="PF13041">
    <property type="entry name" value="PPR_2"/>
    <property type="match status" value="2"/>
</dbReference>
<evidence type="ECO:0000256" key="3">
    <source>
        <dbReference type="PROSITE-ProRule" id="PRU00708"/>
    </source>
</evidence>
<organism evidence="4 5">
    <name type="scientific">Phoenix dactylifera</name>
    <name type="common">Date palm</name>
    <dbReference type="NCBI Taxonomy" id="42345"/>
    <lineage>
        <taxon>Eukaryota</taxon>
        <taxon>Viridiplantae</taxon>
        <taxon>Streptophyta</taxon>
        <taxon>Embryophyta</taxon>
        <taxon>Tracheophyta</taxon>
        <taxon>Spermatophyta</taxon>
        <taxon>Magnoliopsida</taxon>
        <taxon>Liliopsida</taxon>
        <taxon>Arecaceae</taxon>
        <taxon>Coryphoideae</taxon>
        <taxon>Phoeniceae</taxon>
        <taxon>Phoenix</taxon>
    </lineage>
</organism>
<dbReference type="GeneID" id="113463634"/>
<dbReference type="OrthoDB" id="185373at2759"/>
<dbReference type="InterPro" id="IPR011990">
    <property type="entry name" value="TPR-like_helical_dom_sf"/>
</dbReference>
<evidence type="ECO:0000256" key="1">
    <source>
        <dbReference type="ARBA" id="ARBA00007626"/>
    </source>
</evidence>
<feature type="repeat" description="PPR" evidence="3">
    <location>
        <begin position="270"/>
        <end position="304"/>
    </location>
</feature>
<proteinExistence type="inferred from homology"/>
<dbReference type="AlphaFoldDB" id="A0A8B8ZU08"/>
<dbReference type="SUPFAM" id="SSF48452">
    <property type="entry name" value="TPR-like"/>
    <property type="match status" value="1"/>
</dbReference>
<keyword evidence="2" id="KW-0677">Repeat</keyword>
<sequence>MMFGDADCYPETSGSSPPAPGVLSKLVMASLASLRPFLLLRRHLCTTAAVSLLNPADPSTTAPPKSKSLAALSLLQSEKDPSRILSICCAAALCPDSHPDRAALSLAVSSLSAAGSLPSVRSLLDGLLSSPTSDHLRPHIIVLFGQAGMLHDAFRTFNASASPSIRSLNALLFSCILSKNYAQVARIFRDFPSSYGIIPNLNTYNTVIKAFCESDSSRTFYSILDEMVRMKIKPNLTTFSISLAGFYREERFDDVRRVLWLMKKHRCHPGLSVYNVRMQSLCKLKRATEAKELLKEMHLRRMKPNWVTYDHLILGFCFEGDLEEAKRFFTEMHRRGLAPESSCYFSLIYYLCKGGDFGAALEVCRKSMERNWVPRFSIMKMLVNGLVSISRVEEAREIIKKVKEKLSSNIEMWEEVEHGLPQ</sequence>
<dbReference type="Proteomes" id="UP000228380">
    <property type="component" value="Unplaced"/>
</dbReference>
<dbReference type="PANTHER" id="PTHR47939">
    <property type="entry name" value="MEMBRANE-ASSOCIATED SALT-INDUCIBLE PROTEIN-LIKE"/>
    <property type="match status" value="1"/>
</dbReference>
<dbReference type="PANTHER" id="PTHR47939:SF9">
    <property type="entry name" value="(WILD MALAYSIAN BANANA) HYPOTHETICAL PROTEIN"/>
    <property type="match status" value="1"/>
</dbReference>
<dbReference type="Pfam" id="PF01535">
    <property type="entry name" value="PPR"/>
    <property type="match status" value="1"/>
</dbReference>
<dbReference type="RefSeq" id="XP_038974870.1">
    <property type="nucleotide sequence ID" value="XM_039118942.1"/>
</dbReference>
<dbReference type="PROSITE" id="PS51375">
    <property type="entry name" value="PPR"/>
    <property type="match status" value="4"/>
</dbReference>
<dbReference type="Gene3D" id="1.25.40.10">
    <property type="entry name" value="Tetratricopeptide repeat domain"/>
    <property type="match status" value="2"/>
</dbReference>
<dbReference type="InterPro" id="IPR002885">
    <property type="entry name" value="PPR_rpt"/>
</dbReference>
<dbReference type="KEGG" id="pda:113463634"/>
<dbReference type="NCBIfam" id="TIGR00756">
    <property type="entry name" value="PPR"/>
    <property type="match status" value="4"/>
</dbReference>
<evidence type="ECO:0000256" key="2">
    <source>
        <dbReference type="ARBA" id="ARBA00022737"/>
    </source>
</evidence>
<feature type="repeat" description="PPR" evidence="3">
    <location>
        <begin position="305"/>
        <end position="339"/>
    </location>
</feature>
<feature type="repeat" description="PPR" evidence="3">
    <location>
        <begin position="200"/>
        <end position="234"/>
    </location>
</feature>